<dbReference type="InterPro" id="IPR053931">
    <property type="entry name" value="RapZ_C"/>
</dbReference>
<dbReference type="NCBIfam" id="NF003828">
    <property type="entry name" value="PRK05416.1"/>
    <property type="match status" value="1"/>
</dbReference>
<keyword evidence="2 4" id="KW-0067">ATP-binding</keyword>
<dbReference type="SUPFAM" id="SSF52540">
    <property type="entry name" value="P-loop containing nucleoside triphosphate hydrolases"/>
    <property type="match status" value="1"/>
</dbReference>
<dbReference type="Pfam" id="PF22740">
    <property type="entry name" value="PapZ_C"/>
    <property type="match status" value="1"/>
</dbReference>
<keyword evidence="3 4" id="KW-0342">GTP-binding</keyword>
<name>A0A8J4H8L6_9PROT</name>
<evidence type="ECO:0000256" key="3">
    <source>
        <dbReference type="ARBA" id="ARBA00023134"/>
    </source>
</evidence>
<comment type="caution">
    <text evidence="8">The sequence shown here is derived from an EMBL/GenBank/DDBJ whole genome shotgun (WGS) entry which is preliminary data.</text>
</comment>
<dbReference type="InterPro" id="IPR053930">
    <property type="entry name" value="RapZ-like_N"/>
</dbReference>
<evidence type="ECO:0000256" key="4">
    <source>
        <dbReference type="HAMAP-Rule" id="MF_00636"/>
    </source>
</evidence>
<proteinExistence type="inferred from homology"/>
<dbReference type="GO" id="GO:0005525">
    <property type="term" value="F:GTP binding"/>
    <property type="evidence" value="ECO:0007669"/>
    <property type="project" value="UniProtKB-UniRule"/>
</dbReference>
<accession>A0A8J4H8L6</accession>
<dbReference type="EMBL" id="DTQM01000079">
    <property type="protein sequence ID" value="HGC42380.1"/>
    <property type="molecule type" value="Genomic_DNA"/>
</dbReference>
<keyword evidence="1 4" id="KW-0547">Nucleotide-binding</keyword>
<evidence type="ECO:0000256" key="2">
    <source>
        <dbReference type="ARBA" id="ARBA00022840"/>
    </source>
</evidence>
<feature type="compositionally biased region" description="Low complexity" evidence="5">
    <location>
        <begin position="299"/>
        <end position="310"/>
    </location>
</feature>
<dbReference type="HAMAP" id="MF_00636">
    <property type="entry name" value="RapZ_like"/>
    <property type="match status" value="1"/>
</dbReference>
<dbReference type="PANTHER" id="PTHR30448:SF0">
    <property type="entry name" value="RNASE ADAPTER PROTEIN RAPZ"/>
    <property type="match status" value="1"/>
</dbReference>
<evidence type="ECO:0000259" key="6">
    <source>
        <dbReference type="Pfam" id="PF03668"/>
    </source>
</evidence>
<gene>
    <name evidence="8" type="primary">rapZ</name>
    <name evidence="8" type="ORF">ENY07_04025</name>
</gene>
<dbReference type="InterPro" id="IPR027417">
    <property type="entry name" value="P-loop_NTPase"/>
</dbReference>
<feature type="binding site" evidence="4">
    <location>
        <begin position="15"/>
        <end position="22"/>
    </location>
    <ligand>
        <name>ATP</name>
        <dbReference type="ChEBI" id="CHEBI:30616"/>
    </ligand>
</feature>
<feature type="domain" description="RapZ-like N-terminal" evidence="6">
    <location>
        <begin position="10"/>
        <end position="160"/>
    </location>
</feature>
<feature type="domain" description="RapZ C-terminal" evidence="7">
    <location>
        <begin position="168"/>
        <end position="286"/>
    </location>
</feature>
<dbReference type="PANTHER" id="PTHR30448">
    <property type="entry name" value="RNASE ADAPTER PROTEIN RAPZ"/>
    <property type="match status" value="1"/>
</dbReference>
<protein>
    <submittedName>
        <fullName evidence="8">RNase adapter RapZ</fullName>
    </submittedName>
</protein>
<evidence type="ECO:0000313" key="8">
    <source>
        <dbReference type="EMBL" id="HGC42380.1"/>
    </source>
</evidence>
<evidence type="ECO:0000259" key="7">
    <source>
        <dbReference type="Pfam" id="PF22740"/>
    </source>
</evidence>
<evidence type="ECO:0000256" key="5">
    <source>
        <dbReference type="SAM" id="MobiDB-lite"/>
    </source>
</evidence>
<reference evidence="8" key="1">
    <citation type="journal article" date="2020" name="mSystems">
        <title>Genome- and Community-Level Interaction Insights into Carbon Utilization and Element Cycling Functions of Hydrothermarchaeota in Hydrothermal Sediment.</title>
        <authorList>
            <person name="Zhou Z."/>
            <person name="Liu Y."/>
            <person name="Xu W."/>
            <person name="Pan J."/>
            <person name="Luo Z.H."/>
            <person name="Li M."/>
        </authorList>
    </citation>
    <scope>NUCLEOTIDE SEQUENCE</scope>
    <source>
        <strain evidence="8">SpSt-997</strain>
    </source>
</reference>
<dbReference type="Pfam" id="PF03668">
    <property type="entry name" value="RapZ-like_N"/>
    <property type="match status" value="1"/>
</dbReference>
<organism evidence="8">
    <name type="scientific">Acidicaldus sp</name>
    <dbReference type="NCBI Taxonomy" id="1872105"/>
    <lineage>
        <taxon>Bacteria</taxon>
        <taxon>Pseudomonadati</taxon>
        <taxon>Pseudomonadota</taxon>
        <taxon>Alphaproteobacteria</taxon>
        <taxon>Acetobacterales</taxon>
        <taxon>Acetobacteraceae</taxon>
        <taxon>Acidicaldus</taxon>
    </lineage>
</organism>
<sequence>MNAPPSPRRVVLVSGLSGAGKSSILHALEDLGFEAIDNPPLAMVAELVARGERHLAIGIDARTSGFRAETVLETLARLARNPDLRPELVFAEADENALLRRYTETRRRHPLAPEGRRVSDGIAAEVALLAPLRAKADLLIDTTELPPRSLRHLIEARFAAAASGRGLMVSLVSFAYPAGLPREADLVFDARFLRNPHDDPALRALTGRDPAVGAHIEADPDYATYLRQVSAMLTLVLPRFVQEGKKYATVAIGCTGGRHRSVHLIERIAAYLRGQGWSVTCTHRELAREGVATARAEQPPSGAGAGSTPPDFHQAQEA</sequence>
<feature type="binding site" evidence="4">
    <location>
        <begin position="60"/>
        <end position="63"/>
    </location>
    <ligand>
        <name>GTP</name>
        <dbReference type="ChEBI" id="CHEBI:37565"/>
    </ligand>
</feature>
<dbReference type="AlphaFoldDB" id="A0A8J4H8L6"/>
<dbReference type="InterPro" id="IPR005337">
    <property type="entry name" value="RapZ-like"/>
</dbReference>
<dbReference type="PIRSF" id="PIRSF005052">
    <property type="entry name" value="P-loopkin"/>
    <property type="match status" value="1"/>
</dbReference>
<dbReference type="GO" id="GO:0005524">
    <property type="term" value="F:ATP binding"/>
    <property type="evidence" value="ECO:0007669"/>
    <property type="project" value="UniProtKB-UniRule"/>
</dbReference>
<feature type="region of interest" description="Disordered" evidence="5">
    <location>
        <begin position="292"/>
        <end position="318"/>
    </location>
</feature>
<evidence type="ECO:0000256" key="1">
    <source>
        <dbReference type="ARBA" id="ARBA00022741"/>
    </source>
</evidence>